<evidence type="ECO:0000313" key="2">
    <source>
        <dbReference type="EMBL" id="GMI42446.1"/>
    </source>
</evidence>
<protein>
    <submittedName>
        <fullName evidence="2">Uncharacterized protein</fullName>
    </submittedName>
</protein>
<dbReference type="AlphaFoldDB" id="A0A9W7GEQ7"/>
<gene>
    <name evidence="2" type="ORF">TrCOL_g4784</name>
</gene>
<evidence type="ECO:0000256" key="1">
    <source>
        <dbReference type="SAM" id="SignalP"/>
    </source>
</evidence>
<feature type="chain" id="PRO_5040902573" evidence="1">
    <location>
        <begin position="25"/>
        <end position="240"/>
    </location>
</feature>
<organism evidence="2 3">
    <name type="scientific">Triparma columacea</name>
    <dbReference type="NCBI Taxonomy" id="722753"/>
    <lineage>
        <taxon>Eukaryota</taxon>
        <taxon>Sar</taxon>
        <taxon>Stramenopiles</taxon>
        <taxon>Ochrophyta</taxon>
        <taxon>Bolidophyceae</taxon>
        <taxon>Parmales</taxon>
        <taxon>Triparmaceae</taxon>
        <taxon>Triparma</taxon>
    </lineage>
</organism>
<feature type="signal peptide" evidence="1">
    <location>
        <begin position="1"/>
        <end position="24"/>
    </location>
</feature>
<comment type="caution">
    <text evidence="2">The sequence shown here is derived from an EMBL/GenBank/DDBJ whole genome shotgun (WGS) entry which is preliminary data.</text>
</comment>
<evidence type="ECO:0000313" key="3">
    <source>
        <dbReference type="Proteomes" id="UP001165065"/>
    </source>
</evidence>
<dbReference type="Proteomes" id="UP001165065">
    <property type="component" value="Unassembled WGS sequence"/>
</dbReference>
<reference evidence="3" key="1">
    <citation type="journal article" date="2023" name="Commun. Biol.">
        <title>Genome analysis of Parmales, the sister group of diatoms, reveals the evolutionary specialization of diatoms from phago-mixotrophs to photoautotrophs.</title>
        <authorList>
            <person name="Ban H."/>
            <person name="Sato S."/>
            <person name="Yoshikawa S."/>
            <person name="Yamada K."/>
            <person name="Nakamura Y."/>
            <person name="Ichinomiya M."/>
            <person name="Sato N."/>
            <person name="Blanc-Mathieu R."/>
            <person name="Endo H."/>
            <person name="Kuwata A."/>
            <person name="Ogata H."/>
        </authorList>
    </citation>
    <scope>NUCLEOTIDE SEQUENCE [LARGE SCALE GENOMIC DNA]</scope>
</reference>
<accession>A0A9W7GEQ7</accession>
<keyword evidence="1" id="KW-0732">Signal</keyword>
<proteinExistence type="predicted"/>
<name>A0A9W7GEQ7_9STRA</name>
<sequence>MKNILLNIAFFLLALTKDLNTASADNLRAPEAEGPTQTDDSDGLTIHVENGQVHRKLKGKGKGKGDGTQRCQDISGDWLVLDPLTTYYNDGRPIVQGNAVFRFSQAEPNTSCNYFGLQYFVNIIDGTDEIPFLGNIGLALTTFPGYLGAMEGDEQFLSLAGPPRYAPGNVQVCKNGNTAKIYRDALCVENGATVCTSKNVMYMVRFPEPVEIVNKTYSQLANELGTQLARQADIDSYQFC</sequence>
<dbReference type="EMBL" id="BRYA01000172">
    <property type="protein sequence ID" value="GMI42446.1"/>
    <property type="molecule type" value="Genomic_DNA"/>
</dbReference>
<keyword evidence="3" id="KW-1185">Reference proteome</keyword>
<dbReference type="OrthoDB" id="10393743at2759"/>